<evidence type="ECO:0000259" key="4">
    <source>
        <dbReference type="Pfam" id="PF00497"/>
    </source>
</evidence>
<dbReference type="PANTHER" id="PTHR35936:SF19">
    <property type="entry name" value="AMINO-ACID-BINDING PROTEIN YXEM-RELATED"/>
    <property type="match status" value="1"/>
</dbReference>
<feature type="chain" id="PRO_5001582399" evidence="3">
    <location>
        <begin position="20"/>
        <end position="131"/>
    </location>
</feature>
<organism evidence="5">
    <name type="scientific">uncultured Kangiella sp</name>
    <dbReference type="NCBI Taxonomy" id="503838"/>
    <lineage>
        <taxon>Bacteria</taxon>
        <taxon>Pseudomonadati</taxon>
        <taxon>Pseudomonadota</taxon>
        <taxon>Gammaproteobacteria</taxon>
        <taxon>Kangiellales</taxon>
        <taxon>Kangiellaceae</taxon>
        <taxon>Kangiella</taxon>
        <taxon>environmental samples</taxon>
    </lineage>
</organism>
<proteinExistence type="inferred from homology"/>
<accession>A0A060CC26</accession>
<dbReference type="SUPFAM" id="SSF53850">
    <property type="entry name" value="Periplasmic binding protein-like II"/>
    <property type="match status" value="1"/>
</dbReference>
<evidence type="ECO:0000256" key="3">
    <source>
        <dbReference type="SAM" id="SignalP"/>
    </source>
</evidence>
<dbReference type="EMBL" id="KF125149">
    <property type="protein sequence ID" value="AIA92472.1"/>
    <property type="molecule type" value="Genomic_DNA"/>
</dbReference>
<evidence type="ECO:0000313" key="5">
    <source>
        <dbReference type="EMBL" id="AIA92472.1"/>
    </source>
</evidence>
<feature type="domain" description="Solute-binding protein family 3/N-terminal" evidence="4">
    <location>
        <begin position="52"/>
        <end position="131"/>
    </location>
</feature>
<protein>
    <submittedName>
        <fullName evidence="5">SBP_bac_3</fullName>
    </submittedName>
</protein>
<evidence type="ECO:0000256" key="1">
    <source>
        <dbReference type="ARBA" id="ARBA00010333"/>
    </source>
</evidence>
<dbReference type="PANTHER" id="PTHR35936">
    <property type="entry name" value="MEMBRANE-BOUND LYTIC MUREIN TRANSGLYCOSYLASE F"/>
    <property type="match status" value="1"/>
</dbReference>
<evidence type="ECO:0000256" key="2">
    <source>
        <dbReference type="ARBA" id="ARBA00022729"/>
    </source>
</evidence>
<comment type="similarity">
    <text evidence="1">Belongs to the bacterial solute-binding protein 3 family.</text>
</comment>
<keyword evidence="2 3" id="KW-0732">Signal</keyword>
<dbReference type="Gene3D" id="3.40.190.10">
    <property type="entry name" value="Periplasmic binding protein-like II"/>
    <property type="match status" value="1"/>
</dbReference>
<sequence length="131" mass="13800">MKILLIAMAGIVLLLTACGGDGNVSPTPISSGSGSATEPDNLLERIKQKGKILVATSGTFKPNTFTDENGQLAGYDIDWANMIADRIGVEAEFVTGDLAGLVPGLVAGRYDVILSGLIMTNERREVIDFSE</sequence>
<dbReference type="Pfam" id="PF00497">
    <property type="entry name" value="SBP_bac_3"/>
    <property type="match status" value="1"/>
</dbReference>
<feature type="non-terminal residue" evidence="5">
    <location>
        <position position="131"/>
    </location>
</feature>
<dbReference type="InterPro" id="IPR001638">
    <property type="entry name" value="Solute-binding_3/MltF_N"/>
</dbReference>
<dbReference type="PROSITE" id="PS51257">
    <property type="entry name" value="PROKAR_LIPOPROTEIN"/>
    <property type="match status" value="1"/>
</dbReference>
<feature type="signal peptide" evidence="3">
    <location>
        <begin position="1"/>
        <end position="19"/>
    </location>
</feature>
<reference evidence="5" key="1">
    <citation type="journal article" date="2013" name="Environ. Microbiol.">
        <title>Seasonally variable intestinal metagenomes of the red palm weevil (Rhynchophorus ferrugineus).</title>
        <authorList>
            <person name="Jia S."/>
            <person name="Zhang X."/>
            <person name="Zhang G."/>
            <person name="Yin A."/>
            <person name="Zhang S."/>
            <person name="Li F."/>
            <person name="Wang L."/>
            <person name="Zhao D."/>
            <person name="Yun Q."/>
            <person name="Tala"/>
            <person name="Wang J."/>
            <person name="Sun G."/>
            <person name="Baabdullah M."/>
            <person name="Yu X."/>
            <person name="Hu S."/>
            <person name="Al-Mssallem I.S."/>
            <person name="Yu J."/>
        </authorList>
    </citation>
    <scope>NUCLEOTIDE SEQUENCE</scope>
</reference>
<dbReference type="AlphaFoldDB" id="A0A060CC26"/>
<name>A0A060CC26_9GAMM</name>